<feature type="coiled-coil region" evidence="4">
    <location>
        <begin position="74"/>
        <end position="108"/>
    </location>
</feature>
<dbReference type="Ensembl" id="ENSMSIT00000030189.1">
    <property type="protein sequence ID" value="ENSMSIP00000023927.1"/>
    <property type="gene ID" value="ENSMSIG00000020198.1"/>
</dbReference>
<name>A0A8C6HLV1_MUSSI</name>
<keyword evidence="2 4" id="KW-0175">Coiled coil</keyword>
<protein>
    <submittedName>
        <fullName evidence="6">Synaptonemal complex central element protein 1 like</fullName>
    </submittedName>
</protein>
<proteinExistence type="inferred from homology"/>
<dbReference type="Proteomes" id="UP000694415">
    <property type="component" value="Unplaced"/>
</dbReference>
<dbReference type="GO" id="GO:0000795">
    <property type="term" value="C:synaptonemal complex"/>
    <property type="evidence" value="ECO:0007669"/>
    <property type="project" value="InterPro"/>
</dbReference>
<sequence length="247" mass="28185">MAAELEPLMAEWLGAEKAEDTRGQAASLNTMEDLLETVKKLQKEGSLEPQIEDLIHRINELQQGPAEKRSSEELGEAQALQEAMHRELDSLNEERVHLEEVLRKKQEAVSILKKHPQERDSDSPHLDAQQLEERLADLASQHKALWEFHVLQQRLAQEISTMEHRKDQLLAERTLLRARLEKVEQRLQEARETSDSPGNCGLKTELEELEGQSQRSPEAQNDKGEAGQEEQHHLEPSEELPRTGTPC</sequence>
<dbReference type="InterPro" id="IPR026676">
    <property type="entry name" value="SYCE1"/>
</dbReference>
<dbReference type="GO" id="GO:0007130">
    <property type="term" value="P:synaptonemal complex assembly"/>
    <property type="evidence" value="ECO:0007669"/>
    <property type="project" value="InterPro"/>
</dbReference>
<keyword evidence="7" id="KW-1185">Reference proteome</keyword>
<evidence type="ECO:0000256" key="4">
    <source>
        <dbReference type="SAM" id="Coils"/>
    </source>
</evidence>
<evidence type="ECO:0000313" key="7">
    <source>
        <dbReference type="Proteomes" id="UP000694415"/>
    </source>
</evidence>
<dbReference type="PANTHER" id="PTHR21731:SF1">
    <property type="entry name" value="SYNAPTONEMAL COMPLEX CENTRAL ELEMENT PROTEIN 1-LIKE"/>
    <property type="match status" value="1"/>
</dbReference>
<evidence type="ECO:0000256" key="3">
    <source>
        <dbReference type="ARBA" id="ARBA00023254"/>
    </source>
</evidence>
<reference evidence="6" key="1">
    <citation type="submission" date="2025-08" db="UniProtKB">
        <authorList>
            <consortium name="Ensembl"/>
        </authorList>
    </citation>
    <scope>IDENTIFICATION</scope>
</reference>
<dbReference type="GeneTree" id="ENSGT00390000017352"/>
<dbReference type="AlphaFoldDB" id="A0A8C6HLV1"/>
<evidence type="ECO:0000313" key="6">
    <source>
        <dbReference type="Ensembl" id="ENSMSIP00000023927.1"/>
    </source>
</evidence>
<organism evidence="6 7">
    <name type="scientific">Mus spicilegus</name>
    <name type="common">Mound-building mouse</name>
    <dbReference type="NCBI Taxonomy" id="10103"/>
    <lineage>
        <taxon>Eukaryota</taxon>
        <taxon>Metazoa</taxon>
        <taxon>Chordata</taxon>
        <taxon>Craniata</taxon>
        <taxon>Vertebrata</taxon>
        <taxon>Euteleostomi</taxon>
        <taxon>Mammalia</taxon>
        <taxon>Eutheria</taxon>
        <taxon>Euarchontoglires</taxon>
        <taxon>Glires</taxon>
        <taxon>Rodentia</taxon>
        <taxon>Myomorpha</taxon>
        <taxon>Muroidea</taxon>
        <taxon>Muridae</taxon>
        <taxon>Murinae</taxon>
        <taxon>Mus</taxon>
        <taxon>Mus</taxon>
    </lineage>
</organism>
<feature type="region of interest" description="Disordered" evidence="5">
    <location>
        <begin position="187"/>
        <end position="247"/>
    </location>
</feature>
<evidence type="ECO:0000256" key="5">
    <source>
        <dbReference type="SAM" id="MobiDB-lite"/>
    </source>
</evidence>
<keyword evidence="3" id="KW-0469">Meiosis</keyword>
<accession>A0A8C6HLV1</accession>
<dbReference type="PANTHER" id="PTHR21731">
    <property type="entry name" value="SYNAPTONEMAL COMPLEX CENTRAL ELEMENT PROTEIN 1-LIKE"/>
    <property type="match status" value="1"/>
</dbReference>
<evidence type="ECO:0000256" key="1">
    <source>
        <dbReference type="ARBA" id="ARBA00010094"/>
    </source>
</evidence>
<evidence type="ECO:0000256" key="2">
    <source>
        <dbReference type="ARBA" id="ARBA00023054"/>
    </source>
</evidence>
<comment type="similarity">
    <text evidence="1">Belongs to the SYCE family.</text>
</comment>
<feature type="compositionally biased region" description="Basic and acidic residues" evidence="5">
    <location>
        <begin position="220"/>
        <end position="241"/>
    </location>
</feature>
<dbReference type="Pfam" id="PF15233">
    <property type="entry name" value="SYCE1"/>
    <property type="match status" value="1"/>
</dbReference>
<reference evidence="6" key="2">
    <citation type="submission" date="2025-09" db="UniProtKB">
        <authorList>
            <consortium name="Ensembl"/>
        </authorList>
    </citation>
    <scope>IDENTIFICATION</scope>
</reference>